<dbReference type="Pfam" id="PF13560">
    <property type="entry name" value="HTH_31"/>
    <property type="match status" value="1"/>
</dbReference>
<name>A0A7T7L6X8_9ACTN</name>
<organism evidence="2 3">
    <name type="scientific">Streptomyces liliifuscus</name>
    <dbReference type="NCBI Taxonomy" id="2797636"/>
    <lineage>
        <taxon>Bacteria</taxon>
        <taxon>Bacillati</taxon>
        <taxon>Actinomycetota</taxon>
        <taxon>Actinomycetes</taxon>
        <taxon>Kitasatosporales</taxon>
        <taxon>Streptomycetaceae</taxon>
        <taxon>Streptomyces</taxon>
    </lineage>
</organism>
<geneLocation type="plasmid" evidence="2 3">
    <name>unnamed1</name>
</geneLocation>
<dbReference type="InterPro" id="IPR043917">
    <property type="entry name" value="DUF5753"/>
</dbReference>
<dbReference type="RefSeq" id="WP_200402255.1">
    <property type="nucleotide sequence ID" value="NZ_CP066832.1"/>
</dbReference>
<dbReference type="KEGG" id="slf:JEQ17_49150"/>
<sequence>MLYAAPSPPAEAPQPPARIVTGLYLRYLRETKGITLEAAADAIRMSTSAVSRWERAQSPIRPDVLRTLLRLYGVAGDHTDFLVSSLPPRAYTRSGREERGYVRRAPHDCWADVARDEAAARYIAVMRTASEVTQFCMMAPAGLRTQEYARAVLAPEVCATPDEPVLGLPSWVHRVPWVAEQRRTVLLDETVLTRGGRQAAVIAEQLRHLAGLVSREEPGRGLAVRILPMNPVLFIHTIGPVAEVTVHGHRMVAGVGLFPSYETGSRVAHLVSAGLREAVDAAWTREQTREELACAAEAMERRAAS</sequence>
<dbReference type="Proteomes" id="UP000595636">
    <property type="component" value="Plasmid unnamed1"/>
</dbReference>
<dbReference type="SUPFAM" id="SSF47413">
    <property type="entry name" value="lambda repressor-like DNA-binding domains"/>
    <property type="match status" value="1"/>
</dbReference>
<evidence type="ECO:0000313" key="3">
    <source>
        <dbReference type="Proteomes" id="UP000595636"/>
    </source>
</evidence>
<accession>A0A7T7L6X8</accession>
<dbReference type="AlphaFoldDB" id="A0A7T7L6X8"/>
<dbReference type="CDD" id="cd00093">
    <property type="entry name" value="HTH_XRE"/>
    <property type="match status" value="1"/>
</dbReference>
<reference evidence="2 3" key="1">
    <citation type="submission" date="2020-12" db="EMBL/GenBank/DDBJ databases">
        <title>A novel species.</title>
        <authorList>
            <person name="Li K."/>
        </authorList>
    </citation>
    <scope>NUCLEOTIDE SEQUENCE [LARGE SCALE GENOMIC DNA]</scope>
    <source>
        <strain evidence="2 3">ZYC-3</strain>
        <plasmid evidence="2 3">unnamed1</plasmid>
    </source>
</reference>
<dbReference type="PROSITE" id="PS50943">
    <property type="entry name" value="HTH_CROC1"/>
    <property type="match status" value="1"/>
</dbReference>
<dbReference type="Gene3D" id="1.10.260.40">
    <property type="entry name" value="lambda repressor-like DNA-binding domains"/>
    <property type="match status" value="1"/>
</dbReference>
<dbReference type="EMBL" id="CP066832">
    <property type="protein sequence ID" value="QQM47531.1"/>
    <property type="molecule type" value="Genomic_DNA"/>
</dbReference>
<keyword evidence="3" id="KW-1185">Reference proteome</keyword>
<proteinExistence type="predicted"/>
<dbReference type="InterPro" id="IPR001387">
    <property type="entry name" value="Cro/C1-type_HTH"/>
</dbReference>
<evidence type="ECO:0000313" key="2">
    <source>
        <dbReference type="EMBL" id="QQM47531.1"/>
    </source>
</evidence>
<keyword evidence="2" id="KW-0614">Plasmid</keyword>
<protein>
    <submittedName>
        <fullName evidence="2">Helix-turn-helix transcriptional regulator</fullName>
    </submittedName>
</protein>
<dbReference type="Pfam" id="PF19054">
    <property type="entry name" value="DUF5753"/>
    <property type="match status" value="1"/>
</dbReference>
<feature type="domain" description="HTH cro/C1-type" evidence="1">
    <location>
        <begin position="25"/>
        <end position="82"/>
    </location>
</feature>
<dbReference type="GO" id="GO:0003677">
    <property type="term" value="F:DNA binding"/>
    <property type="evidence" value="ECO:0007669"/>
    <property type="project" value="InterPro"/>
</dbReference>
<gene>
    <name evidence="2" type="ORF">JEQ17_49150</name>
</gene>
<evidence type="ECO:0000259" key="1">
    <source>
        <dbReference type="PROSITE" id="PS50943"/>
    </source>
</evidence>
<dbReference type="SMART" id="SM00530">
    <property type="entry name" value="HTH_XRE"/>
    <property type="match status" value="1"/>
</dbReference>
<dbReference type="InterPro" id="IPR010982">
    <property type="entry name" value="Lambda_DNA-bd_dom_sf"/>
</dbReference>